<protein>
    <submittedName>
        <fullName evidence="1">Uncharacterized protein</fullName>
    </submittedName>
</protein>
<reference evidence="2" key="1">
    <citation type="journal article" date="2019" name="Int. J. Syst. Evol. Microbiol.">
        <title>The Global Catalogue of Microorganisms (GCM) 10K type strain sequencing project: providing services to taxonomists for standard genome sequencing and annotation.</title>
        <authorList>
            <consortium name="The Broad Institute Genomics Platform"/>
            <consortium name="The Broad Institute Genome Sequencing Center for Infectious Disease"/>
            <person name="Wu L."/>
            <person name="Ma J."/>
        </authorList>
    </citation>
    <scope>NUCLEOTIDE SEQUENCE [LARGE SCALE GENOMIC DNA]</scope>
    <source>
        <strain evidence="2">CCUG 53270</strain>
    </source>
</reference>
<sequence>MNPTKEELDLIREYILLPIVISIVNKNRTETMQSTATLRSLYAAVASIVMTRMRADLAAVRQELRTHNISVMDTQENRDGDSVHYPYVLRGQRGNFTIQRDAVKAEIGRRLNRYIMEVIRG</sequence>
<dbReference type="RefSeq" id="WP_345589641.1">
    <property type="nucleotide sequence ID" value="NZ_BAABJG010000020.1"/>
</dbReference>
<name>A0ABW3UWA8_9BACL</name>
<gene>
    <name evidence="1" type="ORF">ACFQ4B_27545</name>
</gene>
<dbReference type="Pfam" id="PF26325">
    <property type="entry name" value="YhjD"/>
    <property type="match status" value="1"/>
</dbReference>
<organism evidence="1 2">
    <name type="scientific">Paenibacillus vulneris</name>
    <dbReference type="NCBI Taxonomy" id="1133364"/>
    <lineage>
        <taxon>Bacteria</taxon>
        <taxon>Bacillati</taxon>
        <taxon>Bacillota</taxon>
        <taxon>Bacilli</taxon>
        <taxon>Bacillales</taxon>
        <taxon>Paenibacillaceae</taxon>
        <taxon>Paenibacillus</taxon>
    </lineage>
</organism>
<accession>A0ABW3UWA8</accession>
<dbReference type="InterPro" id="IPR058600">
    <property type="entry name" value="YhjD-like"/>
</dbReference>
<evidence type="ECO:0000313" key="2">
    <source>
        <dbReference type="Proteomes" id="UP001597180"/>
    </source>
</evidence>
<keyword evidence="2" id="KW-1185">Reference proteome</keyword>
<evidence type="ECO:0000313" key="1">
    <source>
        <dbReference type="EMBL" id="MFD1223885.1"/>
    </source>
</evidence>
<dbReference type="Proteomes" id="UP001597180">
    <property type="component" value="Unassembled WGS sequence"/>
</dbReference>
<comment type="caution">
    <text evidence="1">The sequence shown here is derived from an EMBL/GenBank/DDBJ whole genome shotgun (WGS) entry which is preliminary data.</text>
</comment>
<proteinExistence type="predicted"/>
<dbReference type="EMBL" id="JBHTLU010000037">
    <property type="protein sequence ID" value="MFD1223885.1"/>
    <property type="molecule type" value="Genomic_DNA"/>
</dbReference>